<feature type="transmembrane region" description="Helical" evidence="7">
    <location>
        <begin position="189"/>
        <end position="214"/>
    </location>
</feature>
<keyword evidence="3" id="KW-1003">Cell membrane</keyword>
<organism evidence="9 10">
    <name type="scientific">Kitasatospora setae (strain ATCC 33774 / DSM 43861 / JCM 3304 / KCC A-0304 / NBRC 14216 / KM-6054)</name>
    <name type="common">Streptomyces setae</name>
    <dbReference type="NCBI Taxonomy" id="452652"/>
    <lineage>
        <taxon>Bacteria</taxon>
        <taxon>Bacillati</taxon>
        <taxon>Actinomycetota</taxon>
        <taxon>Actinomycetes</taxon>
        <taxon>Kitasatosporales</taxon>
        <taxon>Streptomycetaceae</taxon>
        <taxon>Kitasatospora</taxon>
    </lineage>
</organism>
<dbReference type="RefSeq" id="WP_014139766.1">
    <property type="nucleotide sequence ID" value="NC_016109.1"/>
</dbReference>
<dbReference type="GO" id="GO:0022857">
    <property type="term" value="F:transmembrane transporter activity"/>
    <property type="evidence" value="ECO:0007669"/>
    <property type="project" value="InterPro"/>
</dbReference>
<dbReference type="PROSITE" id="PS50850">
    <property type="entry name" value="MFS"/>
    <property type="match status" value="1"/>
</dbReference>
<dbReference type="eggNOG" id="COG2814">
    <property type="taxonomic scope" value="Bacteria"/>
</dbReference>
<feature type="transmembrane region" description="Helical" evidence="7">
    <location>
        <begin position="247"/>
        <end position="270"/>
    </location>
</feature>
<evidence type="ECO:0000256" key="4">
    <source>
        <dbReference type="ARBA" id="ARBA00022692"/>
    </source>
</evidence>
<dbReference type="PANTHER" id="PTHR23513:SF6">
    <property type="entry name" value="MAJOR FACILITATOR SUPERFAMILY ASSOCIATED DOMAIN-CONTAINING PROTEIN"/>
    <property type="match status" value="1"/>
</dbReference>
<sequence length="442" mass="45754">MTATATAPDADADVRPAGARPAGALRRRIPELLRDPAFRRYWTGQTVSSLGDQITLLVIPLIAVSVLHADAARMGYLSAAGYLPYLLLSLHAGGWADRYGRRRRVMIATDLGRAAALLTVPLAYAAGVLTLVQLYAVVLAVGVLSVFFNVCNPPLFVALVPAEHYLRGNALINGSRAATYVAGPGLGGLLVQLLAAPLALVVDAFSFLVSAVFLRRIDPVEPPPAERGHGGAAEGLRWIRRSPVIRATLLGTATVNLFTFVIGALFVLYATTELRFGAGLLGAVMAAAAVGTLLGAAVTGRLSDRIGVGPALLFGLVLFPAPLLLFPLAGGSVAASAALLFGAEFLSGVGVMILDITAGAVFAACIPDALRSRVSGAYQAVNYGVRPLGSLLGGLLGSTLGLRPALWIAAVGATASGLWVLFSPIPRMRELPVQDTAESPAD</sequence>
<dbReference type="GO" id="GO:0005886">
    <property type="term" value="C:plasma membrane"/>
    <property type="evidence" value="ECO:0007669"/>
    <property type="project" value="UniProtKB-SubCell"/>
</dbReference>
<dbReference type="EMBL" id="AP010968">
    <property type="protein sequence ID" value="BAJ32470.1"/>
    <property type="molecule type" value="Genomic_DNA"/>
</dbReference>
<dbReference type="CDD" id="cd06173">
    <property type="entry name" value="MFS_MefA_like"/>
    <property type="match status" value="1"/>
</dbReference>
<feature type="transmembrane region" description="Helical" evidence="7">
    <location>
        <begin position="75"/>
        <end position="94"/>
    </location>
</feature>
<dbReference type="KEGG" id="ksk:KSE_67120"/>
<feature type="transmembrane region" description="Helical" evidence="7">
    <location>
        <begin position="276"/>
        <end position="299"/>
    </location>
</feature>
<comment type="subcellular location">
    <subcellularLocation>
        <location evidence="1">Cell membrane</location>
        <topology evidence="1">Multi-pass membrane protein</topology>
    </subcellularLocation>
</comment>
<feature type="transmembrane region" description="Helical" evidence="7">
    <location>
        <begin position="115"/>
        <end position="148"/>
    </location>
</feature>
<feature type="transmembrane region" description="Helical" evidence="7">
    <location>
        <begin position="404"/>
        <end position="422"/>
    </location>
</feature>
<keyword evidence="2" id="KW-0813">Transport</keyword>
<evidence type="ECO:0000256" key="3">
    <source>
        <dbReference type="ARBA" id="ARBA00022475"/>
    </source>
</evidence>
<dbReference type="PANTHER" id="PTHR23513">
    <property type="entry name" value="INTEGRAL MEMBRANE EFFLUX PROTEIN-RELATED"/>
    <property type="match status" value="1"/>
</dbReference>
<gene>
    <name evidence="9" type="ordered locus">KSE_67120</name>
</gene>
<dbReference type="PATRIC" id="fig|452652.3.peg.6733"/>
<name>E4N2T6_KITSK</name>
<dbReference type="AlphaFoldDB" id="E4N2T6"/>
<accession>E4N2T6</accession>
<evidence type="ECO:0000256" key="2">
    <source>
        <dbReference type="ARBA" id="ARBA00022448"/>
    </source>
</evidence>
<keyword evidence="10" id="KW-1185">Reference proteome</keyword>
<feature type="transmembrane region" description="Helical" evidence="7">
    <location>
        <begin position="50"/>
        <end position="69"/>
    </location>
</feature>
<evidence type="ECO:0000256" key="5">
    <source>
        <dbReference type="ARBA" id="ARBA00022989"/>
    </source>
</evidence>
<dbReference type="STRING" id="452652.KSE_67120"/>
<keyword evidence="6 7" id="KW-0472">Membrane</keyword>
<feature type="transmembrane region" description="Helical" evidence="7">
    <location>
        <begin position="345"/>
        <end position="366"/>
    </location>
</feature>
<evidence type="ECO:0000313" key="9">
    <source>
        <dbReference type="EMBL" id="BAJ32470.1"/>
    </source>
</evidence>
<keyword evidence="5 7" id="KW-1133">Transmembrane helix</keyword>
<keyword evidence="4 7" id="KW-0812">Transmembrane</keyword>
<evidence type="ECO:0000256" key="1">
    <source>
        <dbReference type="ARBA" id="ARBA00004651"/>
    </source>
</evidence>
<evidence type="ECO:0000313" key="10">
    <source>
        <dbReference type="Proteomes" id="UP000007076"/>
    </source>
</evidence>
<protein>
    <submittedName>
        <fullName evidence="9">Putative major facilitator superfamily transporter</fullName>
    </submittedName>
</protein>
<feature type="domain" description="Major facilitator superfamily (MFS) profile" evidence="8">
    <location>
        <begin position="244"/>
        <end position="442"/>
    </location>
</feature>
<dbReference type="HOGENOM" id="CLU_034180_13_2_11"/>
<feature type="transmembrane region" description="Helical" evidence="7">
    <location>
        <begin position="311"/>
        <end position="339"/>
    </location>
</feature>
<dbReference type="InterPro" id="IPR020846">
    <property type="entry name" value="MFS_dom"/>
</dbReference>
<evidence type="ECO:0000259" key="8">
    <source>
        <dbReference type="PROSITE" id="PS50850"/>
    </source>
</evidence>
<proteinExistence type="predicted"/>
<dbReference type="InterPro" id="IPR036259">
    <property type="entry name" value="MFS_trans_sf"/>
</dbReference>
<dbReference type="Gene3D" id="1.20.1250.20">
    <property type="entry name" value="MFS general substrate transporter like domains"/>
    <property type="match status" value="2"/>
</dbReference>
<reference evidence="9 10" key="1">
    <citation type="journal article" date="2010" name="DNA Res.">
        <title>Genome sequence of Kitasatospora setae NBRC 14216T: an evolutionary snapshot of the family Streptomycetaceae.</title>
        <authorList>
            <person name="Ichikawa N."/>
            <person name="Oguchi A."/>
            <person name="Ikeda H."/>
            <person name="Ishikawa J."/>
            <person name="Kitani S."/>
            <person name="Watanabe Y."/>
            <person name="Nakamura S."/>
            <person name="Katano Y."/>
            <person name="Kishi E."/>
            <person name="Sasagawa M."/>
            <person name="Ankai A."/>
            <person name="Fukui S."/>
            <person name="Hashimoto Y."/>
            <person name="Kamata S."/>
            <person name="Otoguro M."/>
            <person name="Tanikawa S."/>
            <person name="Nihira T."/>
            <person name="Horinouchi S."/>
            <person name="Ohnishi Y."/>
            <person name="Hayakawa M."/>
            <person name="Kuzuyama T."/>
            <person name="Arisawa A."/>
            <person name="Nomoto F."/>
            <person name="Miura H."/>
            <person name="Takahashi Y."/>
            <person name="Fujita N."/>
        </authorList>
    </citation>
    <scope>NUCLEOTIDE SEQUENCE [LARGE SCALE GENOMIC DNA]</scope>
    <source>
        <strain evidence="10">ATCC 33774 / DSM 43861 / JCM 3304 / KCC A-0304 / NBRC 14216 / KM-6054</strain>
    </source>
</reference>
<dbReference type="InterPro" id="IPR010290">
    <property type="entry name" value="TM_effector"/>
</dbReference>
<evidence type="ECO:0000256" key="6">
    <source>
        <dbReference type="ARBA" id="ARBA00023136"/>
    </source>
</evidence>
<dbReference type="Proteomes" id="UP000007076">
    <property type="component" value="Chromosome"/>
</dbReference>
<dbReference type="SUPFAM" id="SSF103473">
    <property type="entry name" value="MFS general substrate transporter"/>
    <property type="match status" value="1"/>
</dbReference>
<dbReference type="Pfam" id="PF05977">
    <property type="entry name" value="MFS_3"/>
    <property type="match status" value="1"/>
</dbReference>
<evidence type="ECO:0000256" key="7">
    <source>
        <dbReference type="SAM" id="Phobius"/>
    </source>
</evidence>